<protein>
    <submittedName>
        <fullName evidence="3">DUF2628 domain-containing protein</fullName>
    </submittedName>
</protein>
<keyword evidence="2" id="KW-1133">Transmembrane helix</keyword>
<name>A0A5B8L2C8_9HYPH</name>
<keyword evidence="2" id="KW-0812">Transmembrane</keyword>
<organism evidence="3 4">
    <name type="scientific">Nitratireductor mangrovi</name>
    <dbReference type="NCBI Taxonomy" id="2599600"/>
    <lineage>
        <taxon>Bacteria</taxon>
        <taxon>Pseudomonadati</taxon>
        <taxon>Pseudomonadota</taxon>
        <taxon>Alphaproteobacteria</taxon>
        <taxon>Hyphomicrobiales</taxon>
        <taxon>Phyllobacteriaceae</taxon>
        <taxon>Nitratireductor</taxon>
    </lineage>
</organism>
<dbReference type="Proteomes" id="UP000321389">
    <property type="component" value="Chromosome"/>
</dbReference>
<keyword evidence="4" id="KW-1185">Reference proteome</keyword>
<feature type="transmembrane region" description="Helical" evidence="2">
    <location>
        <begin position="20"/>
        <end position="39"/>
    </location>
</feature>
<feature type="transmembrane region" description="Helical" evidence="2">
    <location>
        <begin position="68"/>
        <end position="90"/>
    </location>
</feature>
<gene>
    <name evidence="3" type="ORF">FQ775_16575</name>
</gene>
<reference evidence="3" key="1">
    <citation type="submission" date="2020-04" db="EMBL/GenBank/DDBJ databases">
        <title>Nitratireductor sp. nov. isolated from mangrove soil.</title>
        <authorList>
            <person name="Ye Y."/>
        </authorList>
    </citation>
    <scope>NUCLEOTIDE SEQUENCE</scope>
    <source>
        <strain evidence="3">SY7</strain>
    </source>
</reference>
<proteinExistence type="predicted"/>
<evidence type="ECO:0000313" key="3">
    <source>
        <dbReference type="EMBL" id="QDZ01860.1"/>
    </source>
</evidence>
<accession>A0A5B8L2C8</accession>
<dbReference type="InterPro" id="IPR024399">
    <property type="entry name" value="DUF2628"/>
</dbReference>
<dbReference type="KEGG" id="niy:FQ775_16575"/>
<dbReference type="EMBL" id="CP042301">
    <property type="protein sequence ID" value="QDZ01860.1"/>
    <property type="molecule type" value="Genomic_DNA"/>
</dbReference>
<evidence type="ECO:0000256" key="2">
    <source>
        <dbReference type="SAM" id="Phobius"/>
    </source>
</evidence>
<evidence type="ECO:0000256" key="1">
    <source>
        <dbReference type="SAM" id="MobiDB-lite"/>
    </source>
</evidence>
<evidence type="ECO:0000313" key="4">
    <source>
        <dbReference type="Proteomes" id="UP000321389"/>
    </source>
</evidence>
<feature type="transmembrane region" description="Helical" evidence="2">
    <location>
        <begin position="46"/>
        <end position="62"/>
    </location>
</feature>
<sequence length="158" mass="17175">MASYVVMEPPGDRPSADPVFVRDGFAWLGLILPLVWLLWHRLWIEALLFLAVSLGLGVWAEYGAGAAIVPVLSLLLALFVGLEGAALRLFAWRRRGWNEWGVVEAESREDAETRYVAEAMRDAPSPQPALAPASMTPNRTATSGDGPALGLFDYPGRG</sequence>
<dbReference type="OrthoDB" id="7285394at2"/>
<dbReference type="RefSeq" id="WP_146300501.1">
    <property type="nucleotide sequence ID" value="NZ_CP042301.2"/>
</dbReference>
<dbReference type="Pfam" id="PF10947">
    <property type="entry name" value="DUF2628"/>
    <property type="match status" value="1"/>
</dbReference>
<dbReference type="AlphaFoldDB" id="A0A5B8L2C8"/>
<feature type="region of interest" description="Disordered" evidence="1">
    <location>
        <begin position="122"/>
        <end position="158"/>
    </location>
</feature>
<keyword evidence="2" id="KW-0472">Membrane</keyword>